<dbReference type="SUPFAM" id="SSF160631">
    <property type="entry name" value="SMI1/KNR4-like"/>
    <property type="match status" value="1"/>
</dbReference>
<protein>
    <submittedName>
        <fullName evidence="2">SMI1/KNR4 family protein</fullName>
    </submittedName>
</protein>
<evidence type="ECO:0000313" key="3">
    <source>
        <dbReference type="Proteomes" id="UP000618240"/>
    </source>
</evidence>
<dbReference type="SMART" id="SM00860">
    <property type="entry name" value="SMI1_KNR4"/>
    <property type="match status" value="1"/>
</dbReference>
<comment type="caution">
    <text evidence="2">The sequence shown here is derived from an EMBL/GenBank/DDBJ whole genome shotgun (WGS) entry which is preliminary data.</text>
</comment>
<dbReference type="Proteomes" id="UP000618240">
    <property type="component" value="Unassembled WGS sequence"/>
</dbReference>
<name>A0ABS7ZYZ1_9FLAO</name>
<dbReference type="InterPro" id="IPR037883">
    <property type="entry name" value="Knr4/Smi1-like_sf"/>
</dbReference>
<dbReference type="InterPro" id="IPR018958">
    <property type="entry name" value="Knr4/Smi1-like_dom"/>
</dbReference>
<evidence type="ECO:0000259" key="1">
    <source>
        <dbReference type="SMART" id="SM00860"/>
    </source>
</evidence>
<feature type="domain" description="Knr4/Smi1-like" evidence="1">
    <location>
        <begin position="20"/>
        <end position="152"/>
    </location>
</feature>
<sequence length="165" mass="18960">MKYLNKIEKILKGWGAIYKGCSSNQINNLEQKIGKKLPLCYKEFLENFGYDMDRKDDHSRGGFVGESIFFDNVYGDHTNKDGLIEQLLDDDKLGMLPQINDNVFIFFSSQGYIFAFFKLTDGDNPVVYGYQEGQTANNFPKLTNSLSEFLELYLEDGKDPFNNLD</sequence>
<keyword evidence="3" id="KW-1185">Reference proteome</keyword>
<dbReference type="EMBL" id="JAERSE020000002">
    <property type="protein sequence ID" value="MCA6066952.1"/>
    <property type="molecule type" value="Genomic_DNA"/>
</dbReference>
<accession>A0ABS7ZYZ1</accession>
<evidence type="ECO:0000313" key="2">
    <source>
        <dbReference type="EMBL" id="MCA6066952.1"/>
    </source>
</evidence>
<dbReference type="Pfam" id="PF09346">
    <property type="entry name" value="SMI1_KNR4"/>
    <property type="match status" value="1"/>
</dbReference>
<gene>
    <name evidence="2" type="ORF">JI747_007170</name>
</gene>
<dbReference type="Gene3D" id="3.40.1580.10">
    <property type="entry name" value="SMI1/KNR4-like"/>
    <property type="match status" value="1"/>
</dbReference>
<organism evidence="2 3">
    <name type="scientific">Chryseobacterium tagetis</name>
    <dbReference type="NCBI Taxonomy" id="2801334"/>
    <lineage>
        <taxon>Bacteria</taxon>
        <taxon>Pseudomonadati</taxon>
        <taxon>Bacteroidota</taxon>
        <taxon>Flavobacteriia</taxon>
        <taxon>Flavobacteriales</taxon>
        <taxon>Weeksellaceae</taxon>
        <taxon>Chryseobacterium group</taxon>
        <taxon>Chryseobacterium</taxon>
    </lineage>
</organism>
<reference evidence="2 3" key="1">
    <citation type="submission" date="2021-09" db="EMBL/GenBank/DDBJ databases">
        <title>Genome sequencing and assembly of Chryseobacterium sp. RG1.</title>
        <authorList>
            <person name="Chhetri G."/>
        </authorList>
    </citation>
    <scope>NUCLEOTIDE SEQUENCE [LARGE SCALE GENOMIC DNA]</scope>
    <source>
        <strain evidence="2 3">RG1</strain>
    </source>
</reference>
<dbReference type="RefSeq" id="WP_225687270.1">
    <property type="nucleotide sequence ID" value="NZ_JAERSE020000002.1"/>
</dbReference>
<proteinExistence type="predicted"/>